<name>A0A2P2NAY4_RHIMU</name>
<organism evidence="1">
    <name type="scientific">Rhizophora mucronata</name>
    <name type="common">Asiatic mangrove</name>
    <dbReference type="NCBI Taxonomy" id="61149"/>
    <lineage>
        <taxon>Eukaryota</taxon>
        <taxon>Viridiplantae</taxon>
        <taxon>Streptophyta</taxon>
        <taxon>Embryophyta</taxon>
        <taxon>Tracheophyta</taxon>
        <taxon>Spermatophyta</taxon>
        <taxon>Magnoliopsida</taxon>
        <taxon>eudicotyledons</taxon>
        <taxon>Gunneridae</taxon>
        <taxon>Pentapetalae</taxon>
        <taxon>rosids</taxon>
        <taxon>fabids</taxon>
        <taxon>Malpighiales</taxon>
        <taxon>Rhizophoraceae</taxon>
        <taxon>Rhizophora</taxon>
    </lineage>
</organism>
<proteinExistence type="predicted"/>
<dbReference type="EMBL" id="GGEC01059139">
    <property type="protein sequence ID" value="MBX39623.1"/>
    <property type="molecule type" value="Transcribed_RNA"/>
</dbReference>
<protein>
    <submittedName>
        <fullName evidence="1">Uncharacterized protein</fullName>
    </submittedName>
</protein>
<reference evidence="1" key="1">
    <citation type="submission" date="2018-02" db="EMBL/GenBank/DDBJ databases">
        <title>Rhizophora mucronata_Transcriptome.</title>
        <authorList>
            <person name="Meera S.P."/>
            <person name="Sreeshan A."/>
            <person name="Augustine A."/>
        </authorList>
    </citation>
    <scope>NUCLEOTIDE SEQUENCE</scope>
    <source>
        <tissue evidence="1">Leaf</tissue>
    </source>
</reference>
<accession>A0A2P2NAY4</accession>
<evidence type="ECO:0000313" key="1">
    <source>
        <dbReference type="EMBL" id="MBX39623.1"/>
    </source>
</evidence>
<sequence>MPLTAPSFMQREFNNPNSWPGLWANKHSITCCTNNFLPPSTTPCHLDIHASHLKQKKKEKNRRILIW</sequence>
<dbReference type="AlphaFoldDB" id="A0A2P2NAY4"/>